<dbReference type="InterPro" id="IPR021421">
    <property type="entry name" value="DUF3071"/>
</dbReference>
<organism evidence="3">
    <name type="scientific">freshwater metagenome</name>
    <dbReference type="NCBI Taxonomy" id="449393"/>
    <lineage>
        <taxon>unclassified sequences</taxon>
        <taxon>metagenomes</taxon>
        <taxon>ecological metagenomes</taxon>
    </lineage>
</organism>
<evidence type="ECO:0000313" key="3">
    <source>
        <dbReference type="EMBL" id="CAB4567333.1"/>
    </source>
</evidence>
<dbReference type="AlphaFoldDB" id="A0A6J6DZA0"/>
<dbReference type="Pfam" id="PF11268">
    <property type="entry name" value="DUF3071"/>
    <property type="match status" value="1"/>
</dbReference>
<proteinExistence type="predicted"/>
<dbReference type="NCBIfam" id="NF040712">
    <property type="entry name" value="SepH"/>
    <property type="match status" value="1"/>
</dbReference>
<feature type="region of interest" description="Disordered" evidence="1">
    <location>
        <begin position="186"/>
        <end position="216"/>
    </location>
</feature>
<feature type="domain" description="DUF3071" evidence="2">
    <location>
        <begin position="1"/>
        <end position="166"/>
    </location>
</feature>
<evidence type="ECO:0000313" key="4">
    <source>
        <dbReference type="EMBL" id="CAB4567885.1"/>
    </source>
</evidence>
<evidence type="ECO:0000259" key="2">
    <source>
        <dbReference type="Pfam" id="PF11268"/>
    </source>
</evidence>
<name>A0A6J6DZA0_9ZZZZ</name>
<protein>
    <submittedName>
        <fullName evidence="3">Unannotated protein</fullName>
    </submittedName>
</protein>
<dbReference type="EMBL" id="CAEZTK010000031">
    <property type="protein sequence ID" value="CAB4567333.1"/>
    <property type="molecule type" value="Genomic_DNA"/>
</dbReference>
<dbReference type="EMBL" id="CAEZTP010000018">
    <property type="protein sequence ID" value="CAB4567885.1"/>
    <property type="molecule type" value="Genomic_DNA"/>
</dbReference>
<gene>
    <name evidence="3" type="ORF">UFOPK1643_00568</name>
    <name evidence="4" type="ORF">UFOPK1698_00340</name>
</gene>
<evidence type="ECO:0000256" key="1">
    <source>
        <dbReference type="SAM" id="MobiDB-lite"/>
    </source>
</evidence>
<reference evidence="3" key="1">
    <citation type="submission" date="2020-05" db="EMBL/GenBank/DDBJ databases">
        <authorList>
            <person name="Chiriac C."/>
            <person name="Salcher M."/>
            <person name="Ghai R."/>
            <person name="Kavagutti S V."/>
        </authorList>
    </citation>
    <scope>NUCLEOTIDE SEQUENCE</scope>
</reference>
<accession>A0A6J6DZA0</accession>
<sequence length="282" mass="32148">MTELRLDGRTEDGLYLSLRDQEGEQYTLRVSDTLRATVNQQRLNSVPDNPEPTISIKEIQRLLRTGQTSEQISREYNVSIEKIERFAGPILSERIYIIDQAQQIVVRKEIDRDPVTLIATITSRLTPRGIDASSLSWDTWRLENGIWTVELHYPHTGGIGVAQWSFDPLLRSLASMDENARWMMGDDPSPRQISKPGLVATDSTHPSERRSAENYGAATLEKDHFDDFDDEKFEEEKIAPLVPRLAVIREEPDDEASRDGITARAKVPSWDEIMFGIKPEEK</sequence>
<dbReference type="InterPro" id="IPR047682">
    <property type="entry name" value="SepH-like"/>
</dbReference>